<name>A0A2S4UYK9_9BASI</name>
<gene>
    <name evidence="7" type="ORF">PSHT_12141</name>
</gene>
<evidence type="ECO:0000256" key="6">
    <source>
        <dbReference type="SAM" id="MobiDB-lite"/>
    </source>
</evidence>
<sequence>MASKSLRSLMKDRQLAKRIQHQFAKYDSTGRLTCTICNGLTVKSEALWPSHLSSKPHRLNHQSYQNSMNSNRTTVTTKRKTDEMSGIDEPMSQDKKVRFDGPSTSDGDEEEEHNGQRNETQPKSSSSLPAGFFDDASQAPINIDQQVEEVGDEEDPEWSAFKAALQEPQNQDNSANLFAQASLVAEPILYESGKPSGDNIQDLQQEEIVEEEEEEDPIEKKIREEKEEIMDRIQKLVFLIVPSNVLPNTNKLGTSTCIDSEEREQLEADQRVRRMKARVNAFRATRKKKSVAE</sequence>
<dbReference type="PANTHER" id="PTHR13278:SF0">
    <property type="entry name" value="ZINC FINGER PROTEIN 830"/>
    <property type="match status" value="1"/>
</dbReference>
<dbReference type="AlphaFoldDB" id="A0A2S4UYK9"/>
<comment type="caution">
    <text evidence="7">The sequence shown here is derived from an EMBL/GenBank/DDBJ whole genome shotgun (WGS) entry which is preliminary data.</text>
</comment>
<evidence type="ECO:0000256" key="5">
    <source>
        <dbReference type="ARBA" id="ARBA00023242"/>
    </source>
</evidence>
<dbReference type="OrthoDB" id="77607at2759"/>
<dbReference type="InterPro" id="IPR040050">
    <property type="entry name" value="ZNF830-like"/>
</dbReference>
<dbReference type="VEuPathDB" id="FungiDB:PSTT_16998"/>
<keyword evidence="2" id="KW-0479">Metal-binding</keyword>
<reference evidence="8" key="3">
    <citation type="journal article" date="2018" name="Mol. Plant Microbe Interact.">
        <title>Genome sequence resources for the wheat stripe rust pathogen (Puccinia striiformis f. sp. tritici) and the barley stripe rust pathogen (Puccinia striiformis f. sp. hordei).</title>
        <authorList>
            <person name="Xia C."/>
            <person name="Wang M."/>
            <person name="Yin C."/>
            <person name="Cornejo O.E."/>
            <person name="Hulbert S.H."/>
            <person name="Chen X."/>
        </authorList>
    </citation>
    <scope>NUCLEOTIDE SEQUENCE [LARGE SCALE GENOMIC DNA]</scope>
    <source>
        <strain evidence="8">93TX-2</strain>
    </source>
</reference>
<dbReference type="PANTHER" id="PTHR13278">
    <property type="entry name" value="ZINC FINGER PROTEIN 830"/>
    <property type="match status" value="1"/>
</dbReference>
<reference evidence="7 8" key="1">
    <citation type="submission" date="2017-12" db="EMBL/GenBank/DDBJ databases">
        <title>Gene loss provides genomic basis for host adaptation in cereal stripe rust fungi.</title>
        <authorList>
            <person name="Xia C."/>
        </authorList>
    </citation>
    <scope>NUCLEOTIDE SEQUENCE [LARGE SCALE GENOMIC DNA]</scope>
    <source>
        <strain evidence="7 8">93TX-2</strain>
    </source>
</reference>
<evidence type="ECO:0000256" key="4">
    <source>
        <dbReference type="ARBA" id="ARBA00022833"/>
    </source>
</evidence>
<feature type="compositionally biased region" description="Polar residues" evidence="6">
    <location>
        <begin position="117"/>
        <end position="128"/>
    </location>
</feature>
<keyword evidence="5" id="KW-0539">Nucleus</keyword>
<dbReference type="GO" id="GO:0033314">
    <property type="term" value="P:mitotic DNA replication checkpoint signaling"/>
    <property type="evidence" value="ECO:0007669"/>
    <property type="project" value="TreeGrafter"/>
</dbReference>
<protein>
    <recommendedName>
        <fullName evidence="9">Coiled-coil domain-containing protein 16</fullName>
    </recommendedName>
</protein>
<keyword evidence="8" id="KW-1185">Reference proteome</keyword>
<dbReference type="VEuPathDB" id="FungiDB:PSHT_12141"/>
<dbReference type="GO" id="GO:0005681">
    <property type="term" value="C:spliceosomal complex"/>
    <property type="evidence" value="ECO:0007669"/>
    <property type="project" value="InterPro"/>
</dbReference>
<keyword evidence="3" id="KW-0863">Zinc-finger</keyword>
<evidence type="ECO:0000256" key="3">
    <source>
        <dbReference type="ARBA" id="ARBA00022771"/>
    </source>
</evidence>
<reference evidence="8" key="2">
    <citation type="journal article" date="2018" name="BMC Genomics">
        <title>Genomic insights into host adaptation between the wheat stripe rust pathogen (Puccinia striiformis f. sp. tritici) and the barley stripe rust pathogen (Puccinia striiformis f. sp. hordei).</title>
        <authorList>
            <person name="Xia C."/>
            <person name="Wang M."/>
            <person name="Yin C."/>
            <person name="Cornejo O.E."/>
            <person name="Hulbert S.H."/>
            <person name="Chen X."/>
        </authorList>
    </citation>
    <scope>NUCLEOTIDE SEQUENCE [LARGE SCALE GENOMIC DNA]</scope>
    <source>
        <strain evidence="8">93TX-2</strain>
    </source>
</reference>
<dbReference type="GO" id="GO:0008270">
    <property type="term" value="F:zinc ion binding"/>
    <property type="evidence" value="ECO:0007669"/>
    <property type="project" value="UniProtKB-KW"/>
</dbReference>
<dbReference type="GO" id="GO:0033260">
    <property type="term" value="P:nuclear DNA replication"/>
    <property type="evidence" value="ECO:0007669"/>
    <property type="project" value="TreeGrafter"/>
</dbReference>
<proteinExistence type="predicted"/>
<evidence type="ECO:0000256" key="2">
    <source>
        <dbReference type="ARBA" id="ARBA00022723"/>
    </source>
</evidence>
<evidence type="ECO:0000313" key="7">
    <source>
        <dbReference type="EMBL" id="POW02341.1"/>
    </source>
</evidence>
<keyword evidence="4" id="KW-0862">Zinc</keyword>
<dbReference type="GO" id="GO:0044773">
    <property type="term" value="P:mitotic DNA damage checkpoint signaling"/>
    <property type="evidence" value="ECO:0007669"/>
    <property type="project" value="TreeGrafter"/>
</dbReference>
<dbReference type="EMBL" id="PKSM01000216">
    <property type="protein sequence ID" value="POW02341.1"/>
    <property type="molecule type" value="Genomic_DNA"/>
</dbReference>
<accession>A0A2S4UYK9</accession>
<feature type="region of interest" description="Disordered" evidence="6">
    <location>
        <begin position="53"/>
        <end position="143"/>
    </location>
</feature>
<feature type="compositionally biased region" description="Polar residues" evidence="6">
    <location>
        <begin position="61"/>
        <end position="76"/>
    </location>
</feature>
<evidence type="ECO:0008006" key="9">
    <source>
        <dbReference type="Google" id="ProtNLM"/>
    </source>
</evidence>
<dbReference type="GO" id="GO:0003676">
    <property type="term" value="F:nucleic acid binding"/>
    <property type="evidence" value="ECO:0007669"/>
    <property type="project" value="InterPro"/>
</dbReference>
<evidence type="ECO:0000313" key="8">
    <source>
        <dbReference type="Proteomes" id="UP000238274"/>
    </source>
</evidence>
<dbReference type="Proteomes" id="UP000238274">
    <property type="component" value="Unassembled WGS sequence"/>
</dbReference>
<evidence type="ECO:0000256" key="1">
    <source>
        <dbReference type="ARBA" id="ARBA00004123"/>
    </source>
</evidence>
<organism evidence="7 8">
    <name type="scientific">Puccinia striiformis</name>
    <dbReference type="NCBI Taxonomy" id="27350"/>
    <lineage>
        <taxon>Eukaryota</taxon>
        <taxon>Fungi</taxon>
        <taxon>Dikarya</taxon>
        <taxon>Basidiomycota</taxon>
        <taxon>Pucciniomycotina</taxon>
        <taxon>Pucciniomycetes</taxon>
        <taxon>Pucciniales</taxon>
        <taxon>Pucciniaceae</taxon>
        <taxon>Puccinia</taxon>
    </lineage>
</organism>
<comment type="subcellular location">
    <subcellularLocation>
        <location evidence="1">Nucleus</location>
    </subcellularLocation>
</comment>